<accession>A0A0N5CMV3</accession>
<dbReference type="AlphaFoldDB" id="A0A0N5CMV3"/>
<dbReference type="WBParaSite" id="TCLT_0000149301-mRNA-1">
    <property type="protein sequence ID" value="TCLT_0000149301-mRNA-1"/>
    <property type="gene ID" value="TCLT_0000149301"/>
</dbReference>
<evidence type="ECO:0000256" key="2">
    <source>
        <dbReference type="ARBA" id="ARBA00006393"/>
    </source>
</evidence>
<evidence type="ECO:0000256" key="3">
    <source>
        <dbReference type="ARBA" id="ARBA00023013"/>
    </source>
</evidence>
<comment type="function">
    <text evidence="1">Extremely potent competitive inhibitor of cAMP-dependent protein kinase activity, this protein interacts with the catalytic subunit of the enzyme after the cAMP-induced dissociation of its regulatory chains.</text>
</comment>
<dbReference type="InterPro" id="IPR004171">
    <property type="entry name" value="cAMP_dep_PKI"/>
</dbReference>
<gene>
    <name evidence="5" type="ORF">TCLT_LOCUS1494</name>
</gene>
<feature type="region of interest" description="Disordered" evidence="4">
    <location>
        <begin position="1"/>
        <end position="52"/>
    </location>
</feature>
<protein>
    <submittedName>
        <fullName evidence="7">P8</fullName>
    </submittedName>
</protein>
<dbReference type="EMBL" id="UYYF01000196">
    <property type="protein sequence ID" value="VDM96970.1"/>
    <property type="molecule type" value="Genomic_DNA"/>
</dbReference>
<comment type="similarity">
    <text evidence="2">Belongs to the PKI family.</text>
</comment>
<evidence type="ECO:0000313" key="7">
    <source>
        <dbReference type="WBParaSite" id="TCLT_0000149301-mRNA-1"/>
    </source>
</evidence>
<sequence length="80" mass="8877">MGEMKDSAKQEDNGNINSNRGIEDDNLMRDFANSRRTGRRNAVPEVDTRGIDPDAVKLAKRLSTMNTDSRNGMSFSSLIS</sequence>
<feature type="compositionally biased region" description="Basic and acidic residues" evidence="4">
    <location>
        <begin position="1"/>
        <end position="12"/>
    </location>
</feature>
<dbReference type="OrthoDB" id="8556393at2759"/>
<evidence type="ECO:0000313" key="6">
    <source>
        <dbReference type="Proteomes" id="UP000276776"/>
    </source>
</evidence>
<dbReference type="Proteomes" id="UP000276776">
    <property type="component" value="Unassembled WGS sequence"/>
</dbReference>
<evidence type="ECO:0000256" key="1">
    <source>
        <dbReference type="ARBA" id="ARBA00002844"/>
    </source>
</evidence>
<proteinExistence type="inferred from homology"/>
<organism evidence="7">
    <name type="scientific">Thelazia callipaeda</name>
    <name type="common">Oriental eyeworm</name>
    <name type="synonym">Parasitic nematode</name>
    <dbReference type="NCBI Taxonomy" id="103827"/>
    <lineage>
        <taxon>Eukaryota</taxon>
        <taxon>Metazoa</taxon>
        <taxon>Ecdysozoa</taxon>
        <taxon>Nematoda</taxon>
        <taxon>Chromadorea</taxon>
        <taxon>Rhabditida</taxon>
        <taxon>Spirurina</taxon>
        <taxon>Spiruromorpha</taxon>
        <taxon>Thelazioidea</taxon>
        <taxon>Thelaziidae</taxon>
        <taxon>Thelazia</taxon>
    </lineage>
</organism>
<evidence type="ECO:0000256" key="4">
    <source>
        <dbReference type="SAM" id="MobiDB-lite"/>
    </source>
</evidence>
<name>A0A0N5CMV3_THECL</name>
<keyword evidence="3" id="KW-0649">Protein kinase inhibitor</keyword>
<reference evidence="5 6" key="2">
    <citation type="submission" date="2018-11" db="EMBL/GenBank/DDBJ databases">
        <authorList>
            <consortium name="Pathogen Informatics"/>
        </authorList>
    </citation>
    <scope>NUCLEOTIDE SEQUENCE [LARGE SCALE GENOMIC DNA]</scope>
</reference>
<reference evidence="7" key="1">
    <citation type="submission" date="2017-02" db="UniProtKB">
        <authorList>
            <consortium name="WormBaseParasite"/>
        </authorList>
    </citation>
    <scope>IDENTIFICATION</scope>
</reference>
<evidence type="ECO:0000313" key="5">
    <source>
        <dbReference type="EMBL" id="VDM96970.1"/>
    </source>
</evidence>
<dbReference type="GO" id="GO:0004862">
    <property type="term" value="F:cAMP-dependent protein kinase inhibitor activity"/>
    <property type="evidence" value="ECO:0007669"/>
    <property type="project" value="InterPro"/>
</dbReference>
<dbReference type="Pfam" id="PF02827">
    <property type="entry name" value="PKI"/>
    <property type="match status" value="1"/>
</dbReference>
<keyword evidence="6" id="KW-1185">Reference proteome</keyword>